<keyword evidence="2" id="KW-1185">Reference proteome</keyword>
<dbReference type="Pfam" id="PF08962">
    <property type="entry name" value="Rv2632c-like"/>
    <property type="match status" value="1"/>
</dbReference>
<proteinExistence type="predicted"/>
<reference evidence="1 2" key="1">
    <citation type="submission" date="2019-08" db="EMBL/GenBank/DDBJ databases">
        <authorList>
            <person name="Hu J."/>
        </authorList>
    </citation>
    <scope>NUCLEOTIDE SEQUENCE [LARGE SCALE GENOMIC DNA]</scope>
    <source>
        <strain evidence="1 2">NEAU-184</strain>
    </source>
</reference>
<evidence type="ECO:0000313" key="2">
    <source>
        <dbReference type="Proteomes" id="UP000325243"/>
    </source>
</evidence>
<protein>
    <submittedName>
        <fullName evidence="1">DUF1876 domain-containing protein</fullName>
    </submittedName>
</protein>
<dbReference type="AlphaFoldDB" id="A0A5S4V4H6"/>
<accession>A0A5S4V4H6</accession>
<comment type="caution">
    <text evidence="1">The sequence shown here is derived from an EMBL/GenBank/DDBJ whole genome shotgun (WGS) entry which is preliminary data.</text>
</comment>
<organism evidence="1 2">
    <name type="scientific">Agromyces mariniharenae</name>
    <dbReference type="NCBI Taxonomy" id="2604423"/>
    <lineage>
        <taxon>Bacteria</taxon>
        <taxon>Bacillati</taxon>
        <taxon>Actinomycetota</taxon>
        <taxon>Actinomycetes</taxon>
        <taxon>Micrococcales</taxon>
        <taxon>Microbacteriaceae</taxon>
        <taxon>Agromyces</taxon>
    </lineage>
</organism>
<dbReference type="InterPro" id="IPR015057">
    <property type="entry name" value="Rv2632c-like"/>
</dbReference>
<gene>
    <name evidence="1" type="ORF">FYC51_10600</name>
</gene>
<dbReference type="SUPFAM" id="SSF143212">
    <property type="entry name" value="Rv2632c-like"/>
    <property type="match status" value="1"/>
</dbReference>
<dbReference type="Proteomes" id="UP000325243">
    <property type="component" value="Unassembled WGS sequence"/>
</dbReference>
<evidence type="ECO:0000313" key="1">
    <source>
        <dbReference type="EMBL" id="TYL54037.1"/>
    </source>
</evidence>
<dbReference type="EMBL" id="VSSB01000001">
    <property type="protein sequence ID" value="TYL54037.1"/>
    <property type="molecule type" value="Genomic_DNA"/>
</dbReference>
<dbReference type="InterPro" id="IPR038070">
    <property type="entry name" value="Rv2632c-like_sf"/>
</dbReference>
<sequence>MSATKHWDITVDIDEFDEDTTLAHVSVRTPAGQEVTGVGQAQRNPLDPSVHEIGDELAVSRALRNLSERLLHTTEKDIAGVTGESAHLHR</sequence>
<dbReference type="Gene3D" id="3.30.160.240">
    <property type="entry name" value="Rv1738"/>
    <property type="match status" value="1"/>
</dbReference>
<name>A0A5S4V4H6_9MICO</name>
<dbReference type="RefSeq" id="WP_148733501.1">
    <property type="nucleotide sequence ID" value="NZ_VSSB01000001.1"/>
</dbReference>